<dbReference type="PANTHER" id="PTHR42928:SF5">
    <property type="entry name" value="BLR1237 PROTEIN"/>
    <property type="match status" value="1"/>
</dbReference>
<organism evidence="3 4">
    <name type="scientific">Variovorax soli</name>
    <dbReference type="NCBI Taxonomy" id="376815"/>
    <lineage>
        <taxon>Bacteria</taxon>
        <taxon>Pseudomonadati</taxon>
        <taxon>Pseudomonadota</taxon>
        <taxon>Betaproteobacteria</taxon>
        <taxon>Burkholderiales</taxon>
        <taxon>Comamonadaceae</taxon>
        <taxon>Variovorax</taxon>
    </lineage>
</organism>
<sequence>MTLPSSFLSCPTGLRRVAGALATLLGAAAFCAGASAQEAWPARPITIVVPYPAGGSNDVFARAIGRRLSEVLGQPVLIDNKPGAGGTLGTGIVAKAPADGYTLAAVSSSFVTNAAVQPRLPFDPVKSFAPVAMMAQGPFVVAVRADLPAKTPAELVALAKQRPGKLNYASSGPGSTNQFATELLKSSAGVFITHIPYRGMAPATTDLMGGNVDVLIASGPSLQPALRSGKVRAVGITSAKPSATAPELVPMAQAIPGYSFGIWWGLLAPAGTPAAVVQRLNSEINKIVEGPEMKAFLLREGAEPAGLTPAQFAAQIQREIPYWQKVAKDAGISTE</sequence>
<evidence type="ECO:0000256" key="1">
    <source>
        <dbReference type="ARBA" id="ARBA00006987"/>
    </source>
</evidence>
<proteinExistence type="inferred from homology"/>
<reference evidence="3 4" key="1">
    <citation type="submission" date="2023-07" db="EMBL/GenBank/DDBJ databases">
        <title>Sorghum-associated microbial communities from plants grown in Nebraska, USA.</title>
        <authorList>
            <person name="Schachtman D."/>
        </authorList>
    </citation>
    <scope>NUCLEOTIDE SEQUENCE [LARGE SCALE GENOMIC DNA]</scope>
    <source>
        <strain evidence="3 4">DS1781</strain>
    </source>
</reference>
<dbReference type="PANTHER" id="PTHR42928">
    <property type="entry name" value="TRICARBOXYLATE-BINDING PROTEIN"/>
    <property type="match status" value="1"/>
</dbReference>
<feature type="signal peptide" evidence="2">
    <location>
        <begin position="1"/>
        <end position="36"/>
    </location>
</feature>
<dbReference type="PIRSF" id="PIRSF017082">
    <property type="entry name" value="YflP"/>
    <property type="match status" value="1"/>
</dbReference>
<accession>A0ABU1NF69</accession>
<comment type="caution">
    <text evidence="3">The sequence shown here is derived from an EMBL/GenBank/DDBJ whole genome shotgun (WGS) entry which is preliminary data.</text>
</comment>
<dbReference type="CDD" id="cd13578">
    <property type="entry name" value="PBP2_Bug27"/>
    <property type="match status" value="1"/>
</dbReference>
<feature type="chain" id="PRO_5045606764" evidence="2">
    <location>
        <begin position="37"/>
        <end position="335"/>
    </location>
</feature>
<gene>
    <name evidence="3" type="ORF">J2739_002881</name>
</gene>
<dbReference type="SUPFAM" id="SSF53850">
    <property type="entry name" value="Periplasmic binding protein-like II"/>
    <property type="match status" value="1"/>
</dbReference>
<dbReference type="EMBL" id="JAVDRF010000005">
    <property type="protein sequence ID" value="MDR6537108.1"/>
    <property type="molecule type" value="Genomic_DNA"/>
</dbReference>
<dbReference type="Pfam" id="PF03401">
    <property type="entry name" value="TctC"/>
    <property type="match status" value="1"/>
</dbReference>
<name>A0ABU1NF69_9BURK</name>
<evidence type="ECO:0000256" key="2">
    <source>
        <dbReference type="SAM" id="SignalP"/>
    </source>
</evidence>
<keyword evidence="4" id="KW-1185">Reference proteome</keyword>
<dbReference type="InterPro" id="IPR005064">
    <property type="entry name" value="BUG"/>
</dbReference>
<comment type="similarity">
    <text evidence="1">Belongs to the UPF0065 (bug) family.</text>
</comment>
<evidence type="ECO:0000313" key="4">
    <source>
        <dbReference type="Proteomes" id="UP001184230"/>
    </source>
</evidence>
<dbReference type="InterPro" id="IPR042100">
    <property type="entry name" value="Bug_dom1"/>
</dbReference>
<keyword evidence="3" id="KW-0675">Receptor</keyword>
<dbReference type="Gene3D" id="3.40.190.150">
    <property type="entry name" value="Bordetella uptake gene, domain 1"/>
    <property type="match status" value="1"/>
</dbReference>
<dbReference type="Proteomes" id="UP001184230">
    <property type="component" value="Unassembled WGS sequence"/>
</dbReference>
<keyword evidence="2" id="KW-0732">Signal</keyword>
<dbReference type="RefSeq" id="WP_309902730.1">
    <property type="nucleotide sequence ID" value="NZ_JAVDRF010000005.1"/>
</dbReference>
<protein>
    <submittedName>
        <fullName evidence="3">Tripartite-type tricarboxylate transporter receptor subunit TctC</fullName>
    </submittedName>
</protein>
<evidence type="ECO:0000313" key="3">
    <source>
        <dbReference type="EMBL" id="MDR6537108.1"/>
    </source>
</evidence>
<dbReference type="Gene3D" id="3.40.190.10">
    <property type="entry name" value="Periplasmic binding protein-like II"/>
    <property type="match status" value="1"/>
</dbReference>